<keyword evidence="6 7" id="KW-0472">Membrane</keyword>
<dbReference type="Gene3D" id="1.20.1250.20">
    <property type="entry name" value="MFS general substrate transporter like domains"/>
    <property type="match status" value="1"/>
</dbReference>
<dbReference type="PROSITE" id="PS50850">
    <property type="entry name" value="MFS"/>
    <property type="match status" value="1"/>
</dbReference>
<feature type="transmembrane region" description="Helical" evidence="7">
    <location>
        <begin position="408"/>
        <end position="430"/>
    </location>
</feature>
<dbReference type="Pfam" id="PF00083">
    <property type="entry name" value="Sugar_tr"/>
    <property type="match status" value="2"/>
</dbReference>
<evidence type="ECO:0000256" key="6">
    <source>
        <dbReference type="ARBA" id="ARBA00023136"/>
    </source>
</evidence>
<evidence type="ECO:0000256" key="3">
    <source>
        <dbReference type="ARBA" id="ARBA00022475"/>
    </source>
</evidence>
<feature type="transmembrane region" description="Helical" evidence="7">
    <location>
        <begin position="38"/>
        <end position="54"/>
    </location>
</feature>
<keyword evidence="5 7" id="KW-1133">Transmembrane helix</keyword>
<dbReference type="GO" id="GO:0005886">
    <property type="term" value="C:plasma membrane"/>
    <property type="evidence" value="ECO:0007669"/>
    <property type="project" value="UniProtKB-SubCell"/>
</dbReference>
<keyword evidence="3" id="KW-1003">Cell membrane</keyword>
<keyword evidence="4 7" id="KW-0812">Transmembrane</keyword>
<dbReference type="AlphaFoldDB" id="A0A1X7LKQ6"/>
<evidence type="ECO:0000313" key="10">
    <source>
        <dbReference type="Proteomes" id="UP000193228"/>
    </source>
</evidence>
<protein>
    <submittedName>
        <fullName evidence="9">Metabolite-proton symporter</fullName>
    </submittedName>
</protein>
<feature type="transmembrane region" description="Helical" evidence="7">
    <location>
        <begin position="161"/>
        <end position="184"/>
    </location>
</feature>
<dbReference type="Proteomes" id="UP000193228">
    <property type="component" value="Unassembled WGS sequence"/>
</dbReference>
<evidence type="ECO:0000256" key="7">
    <source>
        <dbReference type="SAM" id="Phobius"/>
    </source>
</evidence>
<feature type="transmembrane region" description="Helical" evidence="7">
    <location>
        <begin position="249"/>
        <end position="272"/>
    </location>
</feature>
<evidence type="ECO:0000256" key="5">
    <source>
        <dbReference type="ARBA" id="ARBA00022989"/>
    </source>
</evidence>
<dbReference type="PANTHER" id="PTHR43045:SF1">
    <property type="entry name" value="SHIKIMATE TRANSPORTER"/>
    <property type="match status" value="1"/>
</dbReference>
<dbReference type="STRING" id="1515439.SAMN06265784_106317"/>
<feature type="transmembrane region" description="Helical" evidence="7">
    <location>
        <begin position="196"/>
        <end position="215"/>
    </location>
</feature>
<feature type="transmembrane region" description="Helical" evidence="7">
    <location>
        <begin position="316"/>
        <end position="334"/>
    </location>
</feature>
<dbReference type="InterPro" id="IPR005828">
    <property type="entry name" value="MFS_sugar_transport-like"/>
</dbReference>
<evidence type="ECO:0000313" key="9">
    <source>
        <dbReference type="EMBL" id="SMG54074.1"/>
    </source>
</evidence>
<feature type="domain" description="Major facilitator superfamily (MFS) profile" evidence="8">
    <location>
        <begin position="23"/>
        <end position="435"/>
    </location>
</feature>
<dbReference type="OrthoDB" id="6766492at2"/>
<sequence length="444" mass="48306">MTVRVADGQVLSGRVSSAEHRKVAVASLVGTAIEWYDYYLYGTCAALIFPHLFFPSMDAWVGTIAAFATYAVGFVARPVGAAVFGHYGDRIGRKAILVLSLWMMGGSTIAIGFLPTYESIGPWAAVLLSVLRLIQGFAVGGEWGSAVVMAVEHAPANRRGLFGSFPQIGVPAGLLLSTLAFFITSVSMSNADLMAWGWRIPFIASIVMVMVGMFIRLKLHESPVFEQMKRRQQDVKAPAMEVLKSHRRALYLTIGMKLLQNAVFYMYSVFMLSYITGTLKMDRSVGLGAILLSSVIGFATLPAWSYLSDLIGRKKVYLFGTIASTLFIAPFFWMAHTGSVVLIVIGMVIGLNVLHDAMYGPQAVYFSELFGTNVRLSGANIGYAVGAVLSGGFAPMIATALLKWNDGGTWGITVYFMALGVISVICTMMARETWQDRLDPEARQ</sequence>
<dbReference type="FunFam" id="1.20.1250.20:FF:000001">
    <property type="entry name" value="Dicarboxylate MFS transporter"/>
    <property type="match status" value="1"/>
</dbReference>
<name>A0A1X7LKQ6_9BURK</name>
<evidence type="ECO:0000256" key="1">
    <source>
        <dbReference type="ARBA" id="ARBA00004651"/>
    </source>
</evidence>
<dbReference type="EMBL" id="FXAT01000006">
    <property type="protein sequence ID" value="SMG54074.1"/>
    <property type="molecule type" value="Genomic_DNA"/>
</dbReference>
<organism evidence="9 10">
    <name type="scientific">Paraburkholderia susongensis</name>
    <dbReference type="NCBI Taxonomy" id="1515439"/>
    <lineage>
        <taxon>Bacteria</taxon>
        <taxon>Pseudomonadati</taxon>
        <taxon>Pseudomonadota</taxon>
        <taxon>Betaproteobacteria</taxon>
        <taxon>Burkholderiales</taxon>
        <taxon>Burkholderiaceae</taxon>
        <taxon>Paraburkholderia</taxon>
    </lineage>
</organism>
<dbReference type="PANTHER" id="PTHR43045">
    <property type="entry name" value="SHIKIMATE TRANSPORTER"/>
    <property type="match status" value="1"/>
</dbReference>
<dbReference type="GO" id="GO:0022857">
    <property type="term" value="F:transmembrane transporter activity"/>
    <property type="evidence" value="ECO:0007669"/>
    <property type="project" value="InterPro"/>
</dbReference>
<evidence type="ECO:0000259" key="8">
    <source>
        <dbReference type="PROSITE" id="PS50850"/>
    </source>
</evidence>
<dbReference type="InterPro" id="IPR036259">
    <property type="entry name" value="MFS_trans_sf"/>
</dbReference>
<proteinExistence type="predicted"/>
<evidence type="ECO:0000256" key="4">
    <source>
        <dbReference type="ARBA" id="ARBA00022692"/>
    </source>
</evidence>
<comment type="subcellular location">
    <subcellularLocation>
        <location evidence="1">Cell membrane</location>
        <topology evidence="1">Multi-pass membrane protein</topology>
    </subcellularLocation>
</comment>
<evidence type="ECO:0000256" key="2">
    <source>
        <dbReference type="ARBA" id="ARBA00022448"/>
    </source>
</evidence>
<feature type="transmembrane region" description="Helical" evidence="7">
    <location>
        <begin position="60"/>
        <end position="84"/>
    </location>
</feature>
<feature type="transmembrane region" description="Helical" evidence="7">
    <location>
        <begin position="120"/>
        <end position="140"/>
    </location>
</feature>
<feature type="transmembrane region" description="Helical" evidence="7">
    <location>
        <begin position="284"/>
        <end position="304"/>
    </location>
</feature>
<feature type="transmembrane region" description="Helical" evidence="7">
    <location>
        <begin position="381"/>
        <end position="402"/>
    </location>
</feature>
<accession>A0A1X7LKQ6</accession>
<gene>
    <name evidence="9" type="ORF">SAMN06265784_106317</name>
</gene>
<dbReference type="SUPFAM" id="SSF103473">
    <property type="entry name" value="MFS general substrate transporter"/>
    <property type="match status" value="1"/>
</dbReference>
<dbReference type="InterPro" id="IPR020846">
    <property type="entry name" value="MFS_dom"/>
</dbReference>
<dbReference type="RefSeq" id="WP_085486360.1">
    <property type="nucleotide sequence ID" value="NZ_FXAT01000006.1"/>
</dbReference>
<keyword evidence="10" id="KW-1185">Reference proteome</keyword>
<feature type="transmembrane region" description="Helical" evidence="7">
    <location>
        <begin position="96"/>
        <end position="114"/>
    </location>
</feature>
<feature type="transmembrane region" description="Helical" evidence="7">
    <location>
        <begin position="340"/>
        <end position="360"/>
    </location>
</feature>
<dbReference type="CDD" id="cd17369">
    <property type="entry name" value="MFS_ShiA_like"/>
    <property type="match status" value="1"/>
</dbReference>
<keyword evidence="2" id="KW-0813">Transport</keyword>
<reference evidence="10" key="1">
    <citation type="submission" date="2017-04" db="EMBL/GenBank/DDBJ databases">
        <authorList>
            <person name="Varghese N."/>
            <person name="Submissions S."/>
        </authorList>
    </citation>
    <scope>NUCLEOTIDE SEQUENCE [LARGE SCALE GENOMIC DNA]</scope>
    <source>
        <strain evidence="10">LMG 29540</strain>
    </source>
</reference>